<evidence type="ECO:0000313" key="2">
    <source>
        <dbReference type="Proteomes" id="UP000813463"/>
    </source>
</evidence>
<gene>
    <name evidence="3" type="primary">LOC130472522</name>
</gene>
<dbReference type="GeneID" id="130472522"/>
<name>A0ABM3RVT3_SPIOL</name>
<evidence type="ECO:0008006" key="4">
    <source>
        <dbReference type="Google" id="ProtNLM"/>
    </source>
</evidence>
<dbReference type="RefSeq" id="XP_056699736.1">
    <property type="nucleotide sequence ID" value="XM_056843758.1"/>
</dbReference>
<reference evidence="2" key="1">
    <citation type="journal article" date="2021" name="Nat. Commun.">
        <title>Genomic analyses provide insights into spinach domestication and the genetic basis of agronomic traits.</title>
        <authorList>
            <person name="Cai X."/>
            <person name="Sun X."/>
            <person name="Xu C."/>
            <person name="Sun H."/>
            <person name="Wang X."/>
            <person name="Ge C."/>
            <person name="Zhang Z."/>
            <person name="Wang Q."/>
            <person name="Fei Z."/>
            <person name="Jiao C."/>
            <person name="Wang Q."/>
        </authorList>
    </citation>
    <scope>NUCLEOTIDE SEQUENCE [LARGE SCALE GENOMIC DNA]</scope>
    <source>
        <strain evidence="2">cv. Varoflay</strain>
    </source>
</reference>
<feature type="region of interest" description="Disordered" evidence="1">
    <location>
        <begin position="1"/>
        <end position="23"/>
    </location>
</feature>
<evidence type="ECO:0000256" key="1">
    <source>
        <dbReference type="SAM" id="MobiDB-lite"/>
    </source>
</evidence>
<evidence type="ECO:0000313" key="3">
    <source>
        <dbReference type="RefSeq" id="XP_056699736.1"/>
    </source>
</evidence>
<organism evidence="2 3">
    <name type="scientific">Spinacia oleracea</name>
    <name type="common">Spinach</name>
    <dbReference type="NCBI Taxonomy" id="3562"/>
    <lineage>
        <taxon>Eukaryota</taxon>
        <taxon>Viridiplantae</taxon>
        <taxon>Streptophyta</taxon>
        <taxon>Embryophyta</taxon>
        <taxon>Tracheophyta</taxon>
        <taxon>Spermatophyta</taxon>
        <taxon>Magnoliopsida</taxon>
        <taxon>eudicotyledons</taxon>
        <taxon>Gunneridae</taxon>
        <taxon>Pentapetalae</taxon>
        <taxon>Caryophyllales</taxon>
        <taxon>Chenopodiaceae</taxon>
        <taxon>Chenopodioideae</taxon>
        <taxon>Anserineae</taxon>
        <taxon>Spinacia</taxon>
    </lineage>
</organism>
<reference evidence="3" key="2">
    <citation type="submission" date="2025-08" db="UniProtKB">
        <authorList>
            <consortium name="RefSeq"/>
        </authorList>
    </citation>
    <scope>IDENTIFICATION</scope>
    <source>
        <tissue evidence="3">Leaf</tissue>
    </source>
</reference>
<keyword evidence="2" id="KW-1185">Reference proteome</keyword>
<protein>
    <recommendedName>
        <fullName evidence="4">Reverse transcriptase domain-containing protein</fullName>
    </recommendedName>
</protein>
<accession>A0ABM3RVT3</accession>
<dbReference type="Proteomes" id="UP000813463">
    <property type="component" value="Chromosome 4"/>
</dbReference>
<proteinExistence type="predicted"/>
<sequence>MIRPRATYRTVGTSNLTPFDPEPERTFRRRRTFIAQCGNYSDSDHNIDDLFPLDTDSVSEIEMGDENLMPPPTLRLTDYSKPSLSVLPKAIMPSIAAETFKIEPALINMIERRQYGGEPGEDPNLHIQSFIQYCSTIKQKGLTPE</sequence>